<dbReference type="InterPro" id="IPR000741">
    <property type="entry name" value="FBA_I"/>
</dbReference>
<dbReference type="UniPathway" id="UPA00109">
    <property type="reaction ID" value="UER00183"/>
</dbReference>
<dbReference type="GO" id="GO:0006096">
    <property type="term" value="P:glycolytic process"/>
    <property type="evidence" value="ECO:0007669"/>
    <property type="project" value="UniProtKB-UniPathway"/>
</dbReference>
<evidence type="ECO:0000256" key="1">
    <source>
        <dbReference type="ARBA" id="ARBA00004714"/>
    </source>
</evidence>
<keyword evidence="4" id="KW-0324">Glycolysis</keyword>
<evidence type="ECO:0000256" key="4">
    <source>
        <dbReference type="ARBA" id="ARBA00023152"/>
    </source>
</evidence>
<name>A0A0G0MLY5_9BACT</name>
<evidence type="ECO:0000313" key="8">
    <source>
        <dbReference type="Proteomes" id="UP000034738"/>
    </source>
</evidence>
<protein>
    <recommendedName>
        <fullName evidence="3">fructose-bisphosphate aldolase</fullName>
        <ecNumber evidence="3">4.1.2.13</ecNumber>
    </recommendedName>
    <alternativeName>
        <fullName evidence="6">Fructose-bisphosphate aldolase class I</fullName>
    </alternativeName>
</protein>
<comment type="caution">
    <text evidence="7">The sequence shown here is derived from an EMBL/GenBank/DDBJ whole genome shotgun (WGS) entry which is preliminary data.</text>
</comment>
<comment type="pathway">
    <text evidence="1">Carbohydrate degradation; glycolysis; D-glyceraldehyde 3-phosphate and glycerone phosphate from D-glucose: step 4/4.</text>
</comment>
<comment type="similarity">
    <text evidence="2">Belongs to the class I fructose-bisphosphate aldolase family.</text>
</comment>
<dbReference type="GO" id="GO:0004332">
    <property type="term" value="F:fructose-bisphosphate aldolase activity"/>
    <property type="evidence" value="ECO:0007669"/>
    <property type="project" value="UniProtKB-EC"/>
</dbReference>
<evidence type="ECO:0000313" key="7">
    <source>
        <dbReference type="EMBL" id="KKQ74699.1"/>
    </source>
</evidence>
<evidence type="ECO:0000256" key="6">
    <source>
        <dbReference type="ARBA" id="ARBA00029799"/>
    </source>
</evidence>
<reference evidence="7 8" key="1">
    <citation type="journal article" date="2015" name="Nature">
        <title>rRNA introns, odd ribosomes, and small enigmatic genomes across a large radiation of phyla.</title>
        <authorList>
            <person name="Brown C.T."/>
            <person name="Hug L.A."/>
            <person name="Thomas B.C."/>
            <person name="Sharon I."/>
            <person name="Castelle C.J."/>
            <person name="Singh A."/>
            <person name="Wilkins M.J."/>
            <person name="Williams K.H."/>
            <person name="Banfield J.F."/>
        </authorList>
    </citation>
    <scope>NUCLEOTIDE SEQUENCE [LARGE SCALE GENOMIC DNA]</scope>
</reference>
<dbReference type="AlphaFoldDB" id="A0A0G0MLY5"/>
<evidence type="ECO:0000256" key="2">
    <source>
        <dbReference type="ARBA" id="ARBA00010387"/>
    </source>
</evidence>
<dbReference type="EMBL" id="LBUY01000020">
    <property type="protein sequence ID" value="KKQ74699.1"/>
    <property type="molecule type" value="Genomic_DNA"/>
</dbReference>
<evidence type="ECO:0000256" key="5">
    <source>
        <dbReference type="ARBA" id="ARBA00023239"/>
    </source>
</evidence>
<gene>
    <name evidence="7" type="ORF">US95_C0020G0001</name>
</gene>
<dbReference type="Gene3D" id="3.20.20.70">
    <property type="entry name" value="Aldolase class I"/>
    <property type="match status" value="1"/>
</dbReference>
<organism evidence="7 8">
    <name type="scientific">Candidatus Woesebacteria bacterium GW2011_GWB1_38_5</name>
    <dbReference type="NCBI Taxonomy" id="1618568"/>
    <lineage>
        <taxon>Bacteria</taxon>
        <taxon>Candidatus Woeseibacteriota</taxon>
    </lineage>
</organism>
<feature type="non-terminal residue" evidence="7">
    <location>
        <position position="70"/>
    </location>
</feature>
<proteinExistence type="inferred from homology"/>
<dbReference type="PANTHER" id="PTHR11627">
    <property type="entry name" value="FRUCTOSE-BISPHOSPHATE ALDOLASE"/>
    <property type="match status" value="1"/>
</dbReference>
<dbReference type="Proteomes" id="UP000034738">
    <property type="component" value="Unassembled WGS sequence"/>
</dbReference>
<dbReference type="Pfam" id="PF00274">
    <property type="entry name" value="Glycolytic"/>
    <property type="match status" value="1"/>
</dbReference>
<dbReference type="EC" id="4.1.2.13" evidence="3"/>
<accession>A0A0G0MLY5</accession>
<evidence type="ECO:0000256" key="3">
    <source>
        <dbReference type="ARBA" id="ARBA00013068"/>
    </source>
</evidence>
<sequence>MLFTTPEIENYLGGVILFDESVRQGLQKGLEARGIVPGIKVDGGLEPFNGTEEQITKGLEGLDNRLKDYS</sequence>
<dbReference type="InterPro" id="IPR013785">
    <property type="entry name" value="Aldolase_TIM"/>
</dbReference>
<keyword evidence="5" id="KW-0456">Lyase</keyword>
<dbReference type="SUPFAM" id="SSF51569">
    <property type="entry name" value="Aldolase"/>
    <property type="match status" value="1"/>
</dbReference>